<proteinExistence type="predicted"/>
<reference evidence="2 3" key="1">
    <citation type="submission" date="2023-08" db="EMBL/GenBank/DDBJ databases">
        <title>A Necator americanus chromosomal reference genome.</title>
        <authorList>
            <person name="Ilik V."/>
            <person name="Petrzelkova K.J."/>
            <person name="Pardy F."/>
            <person name="Fuh T."/>
            <person name="Niatou-Singa F.S."/>
            <person name="Gouil Q."/>
            <person name="Baker L."/>
            <person name="Ritchie M.E."/>
            <person name="Jex A.R."/>
            <person name="Gazzola D."/>
            <person name="Li H."/>
            <person name="Toshio Fujiwara R."/>
            <person name="Zhan B."/>
            <person name="Aroian R.V."/>
            <person name="Pafco B."/>
            <person name="Schwarz E.M."/>
        </authorList>
    </citation>
    <scope>NUCLEOTIDE SEQUENCE [LARGE SCALE GENOMIC DNA]</scope>
    <source>
        <strain evidence="2 3">Aroian</strain>
        <tissue evidence="2">Whole animal</tissue>
    </source>
</reference>
<evidence type="ECO:0000313" key="2">
    <source>
        <dbReference type="EMBL" id="KAK6740815.1"/>
    </source>
</evidence>
<evidence type="ECO:0000256" key="1">
    <source>
        <dbReference type="SAM" id="SignalP"/>
    </source>
</evidence>
<comment type="caution">
    <text evidence="2">The sequence shown here is derived from an EMBL/GenBank/DDBJ whole genome shotgun (WGS) entry which is preliminary data.</text>
</comment>
<accession>A0ABR1CRX8</accession>
<keyword evidence="3" id="KW-1185">Reference proteome</keyword>
<organism evidence="2 3">
    <name type="scientific">Necator americanus</name>
    <name type="common">Human hookworm</name>
    <dbReference type="NCBI Taxonomy" id="51031"/>
    <lineage>
        <taxon>Eukaryota</taxon>
        <taxon>Metazoa</taxon>
        <taxon>Ecdysozoa</taxon>
        <taxon>Nematoda</taxon>
        <taxon>Chromadorea</taxon>
        <taxon>Rhabditida</taxon>
        <taxon>Rhabditina</taxon>
        <taxon>Rhabditomorpha</taxon>
        <taxon>Strongyloidea</taxon>
        <taxon>Ancylostomatidae</taxon>
        <taxon>Bunostominae</taxon>
        <taxon>Necator</taxon>
    </lineage>
</organism>
<dbReference type="Proteomes" id="UP001303046">
    <property type="component" value="Unassembled WGS sequence"/>
</dbReference>
<protein>
    <submittedName>
        <fullName evidence="2">Uncharacterized protein</fullName>
    </submittedName>
</protein>
<feature type="signal peptide" evidence="1">
    <location>
        <begin position="1"/>
        <end position="30"/>
    </location>
</feature>
<feature type="chain" id="PRO_5045913407" evidence="1">
    <location>
        <begin position="31"/>
        <end position="83"/>
    </location>
</feature>
<dbReference type="EMBL" id="JAVFWL010000003">
    <property type="protein sequence ID" value="KAK6740815.1"/>
    <property type="molecule type" value="Genomic_DNA"/>
</dbReference>
<gene>
    <name evidence="2" type="primary">Necator_chrIII.g9724</name>
    <name evidence="2" type="ORF">RB195_008959</name>
</gene>
<name>A0ABR1CRX8_NECAM</name>
<sequence>MYSPLTSQHLMKDVLRFLIISLLTSTVTMSEDDYDPKSCGLPTDEYMPPTVMSYGTTSQSRGRHWCLESNLGSRRLALNKAAM</sequence>
<evidence type="ECO:0000313" key="3">
    <source>
        <dbReference type="Proteomes" id="UP001303046"/>
    </source>
</evidence>
<keyword evidence="1" id="KW-0732">Signal</keyword>